<accession>A0AAU7CGI3</accession>
<dbReference type="InterPro" id="IPR001048">
    <property type="entry name" value="Asp/Glu/Uridylate_kinase"/>
</dbReference>
<dbReference type="Gene3D" id="3.40.1160.10">
    <property type="entry name" value="Acetylglutamate kinase-like"/>
    <property type="match status" value="1"/>
</dbReference>
<dbReference type="Pfam" id="PF00696">
    <property type="entry name" value="AA_kinase"/>
    <property type="match status" value="1"/>
</dbReference>
<dbReference type="RefSeq" id="WP_406697040.1">
    <property type="nucleotide sequence ID" value="NZ_CP155447.1"/>
</dbReference>
<name>A0AAU7CGI3_9BACT</name>
<protein>
    <submittedName>
        <fullName evidence="2">Uridylate kinase</fullName>
    </submittedName>
</protein>
<evidence type="ECO:0000259" key="1">
    <source>
        <dbReference type="Pfam" id="PF00696"/>
    </source>
</evidence>
<dbReference type="AlphaFoldDB" id="A0AAU7CGI3"/>
<dbReference type="InterPro" id="IPR036393">
    <property type="entry name" value="AceGlu_kinase-like_sf"/>
</dbReference>
<reference evidence="2" key="1">
    <citation type="submission" date="2024-05" db="EMBL/GenBank/DDBJ databases">
        <title>Planctomycetes of the genus Singulisphaera possess chitinolytic capabilities.</title>
        <authorList>
            <person name="Ivanova A."/>
        </authorList>
    </citation>
    <scope>NUCLEOTIDE SEQUENCE</scope>
    <source>
        <strain evidence="2">Ch08T</strain>
    </source>
</reference>
<sequence>MSRPVVIKVGGSLLDWPELATTLERYLRTRHAERLVIVVGGGAVTDVVRTLDHTHTLGQERSHALALRSLDLTAHLLAAIVPNLAVTDRIEAFETVWAASRVPILAPRRFLDEVDALSSDPIPHTWEATSDSIAARLADALNSPELVLLKSASLPPKVDRPLAAQLGLVDPLFPNSARGLVRVTYLNLRDSLPIPIPLPL</sequence>
<evidence type="ECO:0000313" key="2">
    <source>
        <dbReference type="EMBL" id="XBH04286.1"/>
    </source>
</evidence>
<proteinExistence type="predicted"/>
<keyword evidence="2" id="KW-0808">Transferase</keyword>
<dbReference type="SUPFAM" id="SSF53633">
    <property type="entry name" value="Carbamate kinase-like"/>
    <property type="match status" value="1"/>
</dbReference>
<dbReference type="EMBL" id="CP155447">
    <property type="protein sequence ID" value="XBH04286.1"/>
    <property type="molecule type" value="Genomic_DNA"/>
</dbReference>
<gene>
    <name evidence="2" type="ORF">V5E97_39235</name>
</gene>
<dbReference type="GO" id="GO:0016301">
    <property type="term" value="F:kinase activity"/>
    <property type="evidence" value="ECO:0007669"/>
    <property type="project" value="UniProtKB-KW"/>
</dbReference>
<feature type="domain" description="Aspartate/glutamate/uridylate kinase" evidence="1">
    <location>
        <begin position="5"/>
        <end position="151"/>
    </location>
</feature>
<organism evidence="2">
    <name type="scientific">Singulisphaera sp. Ch08</name>
    <dbReference type="NCBI Taxonomy" id="3120278"/>
    <lineage>
        <taxon>Bacteria</taxon>
        <taxon>Pseudomonadati</taxon>
        <taxon>Planctomycetota</taxon>
        <taxon>Planctomycetia</taxon>
        <taxon>Isosphaerales</taxon>
        <taxon>Isosphaeraceae</taxon>
        <taxon>Singulisphaera</taxon>
    </lineage>
</organism>
<keyword evidence="2" id="KW-0418">Kinase</keyword>